<dbReference type="EMBL" id="LT837803">
    <property type="protein sequence ID" value="SMB23356.1"/>
    <property type="molecule type" value="Genomic_DNA"/>
</dbReference>
<sequence>MPEPPRPVGNFGLSPAAGNLPAARFAQQIPAMDSIFLYNRGIGRDGNQCASISVY</sequence>
<keyword evidence="2" id="KW-1185">Reference proteome</keyword>
<gene>
    <name evidence="1" type="ORF">SDENCHOL_10826</name>
</gene>
<organism evidence="1 2">
    <name type="scientific">Sterolibacterium denitrificans</name>
    <dbReference type="NCBI Taxonomy" id="157592"/>
    <lineage>
        <taxon>Bacteria</taxon>
        <taxon>Pseudomonadati</taxon>
        <taxon>Pseudomonadota</taxon>
        <taxon>Betaproteobacteria</taxon>
        <taxon>Nitrosomonadales</taxon>
        <taxon>Sterolibacteriaceae</taxon>
        <taxon>Sterolibacterium</taxon>
    </lineage>
</organism>
<reference evidence="1" key="1">
    <citation type="submission" date="2017-03" db="EMBL/GenBank/DDBJ databases">
        <authorList>
            <consortium name="AG Boll"/>
        </authorList>
    </citation>
    <scope>NUCLEOTIDE SEQUENCE [LARGE SCALE GENOMIC DNA]</scope>
    <source>
        <strain evidence="1">Chol</strain>
    </source>
</reference>
<dbReference type="AlphaFoldDB" id="A0A7Z7HPR3"/>
<name>A0A7Z7HPR3_9PROT</name>
<proteinExistence type="predicted"/>
<accession>A0A7Z7HPR3</accession>
<evidence type="ECO:0000313" key="2">
    <source>
        <dbReference type="Proteomes" id="UP000242886"/>
    </source>
</evidence>
<protein>
    <submittedName>
        <fullName evidence="1">Uncharacterized protein</fullName>
    </submittedName>
</protein>
<dbReference type="Proteomes" id="UP000242886">
    <property type="component" value="Chromosome SDENCHOL"/>
</dbReference>
<evidence type="ECO:0000313" key="1">
    <source>
        <dbReference type="EMBL" id="SMB23356.1"/>
    </source>
</evidence>